<dbReference type="InterPro" id="IPR017441">
    <property type="entry name" value="Protein_kinase_ATP_BS"/>
</dbReference>
<gene>
    <name evidence="14" type="ORF">RGQ29_000637</name>
</gene>
<name>A0AAN7J5Y2_QUERU</name>
<evidence type="ECO:0000256" key="7">
    <source>
        <dbReference type="ARBA" id="ARBA00022777"/>
    </source>
</evidence>
<dbReference type="Gene3D" id="3.30.200.20">
    <property type="entry name" value="Phosphorylase Kinase, domain 1"/>
    <property type="match status" value="1"/>
</dbReference>
<dbReference type="GO" id="GO:0006952">
    <property type="term" value="P:defense response"/>
    <property type="evidence" value="ECO:0007669"/>
    <property type="project" value="UniProtKB-KW"/>
</dbReference>
<dbReference type="GO" id="GO:0005886">
    <property type="term" value="C:plasma membrane"/>
    <property type="evidence" value="ECO:0007669"/>
    <property type="project" value="UniProtKB-SubCell"/>
</dbReference>
<dbReference type="Pfam" id="PF07714">
    <property type="entry name" value="PK_Tyr_Ser-Thr"/>
    <property type="match status" value="1"/>
</dbReference>
<organism evidence="14 15">
    <name type="scientific">Quercus rubra</name>
    <name type="common">Northern red oak</name>
    <name type="synonym">Quercus borealis</name>
    <dbReference type="NCBI Taxonomy" id="3512"/>
    <lineage>
        <taxon>Eukaryota</taxon>
        <taxon>Viridiplantae</taxon>
        <taxon>Streptophyta</taxon>
        <taxon>Embryophyta</taxon>
        <taxon>Tracheophyta</taxon>
        <taxon>Spermatophyta</taxon>
        <taxon>Magnoliopsida</taxon>
        <taxon>eudicotyledons</taxon>
        <taxon>Gunneridae</taxon>
        <taxon>Pentapetalae</taxon>
        <taxon>rosids</taxon>
        <taxon>fabids</taxon>
        <taxon>Fagales</taxon>
        <taxon>Fagaceae</taxon>
        <taxon>Quercus</taxon>
    </lineage>
</organism>
<evidence type="ECO:0000256" key="8">
    <source>
        <dbReference type="ARBA" id="ARBA00022821"/>
    </source>
</evidence>
<dbReference type="Gene3D" id="1.10.510.10">
    <property type="entry name" value="Transferase(Phosphotransferase) domain 1"/>
    <property type="match status" value="1"/>
</dbReference>
<keyword evidence="8" id="KW-0611">Plant defense</keyword>
<dbReference type="PROSITE" id="PS00107">
    <property type="entry name" value="PROTEIN_KINASE_ATP"/>
    <property type="match status" value="1"/>
</dbReference>
<keyword evidence="3" id="KW-0472">Membrane</keyword>
<keyword evidence="7" id="KW-0418">Kinase</keyword>
<dbReference type="FunFam" id="3.30.200.20:FF:000228">
    <property type="entry name" value="Serine/threonine-protein kinase BIK1"/>
    <property type="match status" value="1"/>
</dbReference>
<evidence type="ECO:0000256" key="11">
    <source>
        <dbReference type="RuleBase" id="RU000304"/>
    </source>
</evidence>
<dbReference type="PROSITE" id="PS00108">
    <property type="entry name" value="PROTEIN_KINASE_ST"/>
    <property type="match status" value="1"/>
</dbReference>
<keyword evidence="6 10" id="KW-0547">Nucleotide-binding</keyword>
<evidence type="ECO:0000256" key="12">
    <source>
        <dbReference type="SAM" id="MobiDB-lite"/>
    </source>
</evidence>
<dbReference type="Proteomes" id="UP001324115">
    <property type="component" value="Unassembled WGS sequence"/>
</dbReference>
<evidence type="ECO:0000256" key="2">
    <source>
        <dbReference type="ARBA" id="ARBA00012513"/>
    </source>
</evidence>
<feature type="domain" description="Protein kinase" evidence="13">
    <location>
        <begin position="74"/>
        <end position="359"/>
    </location>
</feature>
<dbReference type="EC" id="2.7.11.1" evidence="2"/>
<evidence type="ECO:0000256" key="3">
    <source>
        <dbReference type="ARBA" id="ARBA00022475"/>
    </source>
</evidence>
<proteinExistence type="inferred from homology"/>
<feature type="binding site" evidence="10">
    <location>
        <position position="112"/>
    </location>
    <ligand>
        <name>ATP</name>
        <dbReference type="ChEBI" id="CHEBI:30616"/>
    </ligand>
</feature>
<evidence type="ECO:0000256" key="10">
    <source>
        <dbReference type="PROSITE-ProRule" id="PRU10141"/>
    </source>
</evidence>
<reference evidence="14 15" key="1">
    <citation type="journal article" date="2023" name="G3 (Bethesda)">
        <title>A haplotype-resolved chromosome-scale genome for Quercus rubra L. provides insights into the genetics of adaptive traits for red oak species.</title>
        <authorList>
            <person name="Kapoor B."/>
            <person name="Jenkins J."/>
            <person name="Schmutz J."/>
            <person name="Zhebentyayeva T."/>
            <person name="Kuelheim C."/>
            <person name="Coggeshall M."/>
            <person name="Heim C."/>
            <person name="Lasky J.R."/>
            <person name="Leites L."/>
            <person name="Islam-Faridi N."/>
            <person name="Romero-Severson J."/>
            <person name="DeLeo V.L."/>
            <person name="Lucas S.M."/>
            <person name="Lazic D."/>
            <person name="Gailing O."/>
            <person name="Carlson J."/>
            <person name="Staton M."/>
        </authorList>
    </citation>
    <scope>NUCLEOTIDE SEQUENCE [LARGE SCALE GENOMIC DNA]</scope>
    <source>
        <strain evidence="14">Pseudo-F2</strain>
    </source>
</reference>
<evidence type="ECO:0000256" key="9">
    <source>
        <dbReference type="ARBA" id="ARBA00022840"/>
    </source>
</evidence>
<evidence type="ECO:0000313" key="14">
    <source>
        <dbReference type="EMBL" id="KAK4606488.1"/>
    </source>
</evidence>
<protein>
    <recommendedName>
        <fullName evidence="2">non-specific serine/threonine protein kinase</fullName>
        <ecNumber evidence="2">2.7.11.1</ecNumber>
    </recommendedName>
</protein>
<dbReference type="FunFam" id="1.10.510.10:FF:000258">
    <property type="entry name" value="Probable serine/threonine-protein kinase PBL8"/>
    <property type="match status" value="1"/>
</dbReference>
<keyword evidence="4 11" id="KW-0723">Serine/threonine-protein kinase</keyword>
<evidence type="ECO:0000259" key="13">
    <source>
        <dbReference type="PROSITE" id="PS50011"/>
    </source>
</evidence>
<dbReference type="SUPFAM" id="SSF56112">
    <property type="entry name" value="Protein kinase-like (PK-like)"/>
    <property type="match status" value="1"/>
</dbReference>
<evidence type="ECO:0000256" key="5">
    <source>
        <dbReference type="ARBA" id="ARBA00022679"/>
    </source>
</evidence>
<dbReference type="InterPro" id="IPR008271">
    <property type="entry name" value="Ser/Thr_kinase_AS"/>
</dbReference>
<feature type="region of interest" description="Disordered" evidence="12">
    <location>
        <begin position="361"/>
        <end position="405"/>
    </location>
</feature>
<keyword evidence="15" id="KW-1185">Reference proteome</keyword>
<feature type="compositionally biased region" description="Polar residues" evidence="12">
    <location>
        <begin position="361"/>
        <end position="374"/>
    </location>
</feature>
<dbReference type="InterPro" id="IPR050823">
    <property type="entry name" value="Plant_Ser_Thr_Prot_Kinase"/>
</dbReference>
<dbReference type="CDD" id="cd14066">
    <property type="entry name" value="STKc_IRAK"/>
    <property type="match status" value="1"/>
</dbReference>
<keyword evidence="3" id="KW-1003">Cell membrane</keyword>
<dbReference type="GO" id="GO:0005524">
    <property type="term" value="F:ATP binding"/>
    <property type="evidence" value="ECO:0007669"/>
    <property type="project" value="UniProtKB-UniRule"/>
</dbReference>
<accession>A0AAN7J5Y2</accession>
<comment type="caution">
    <text evidence="14">The sequence shown here is derived from an EMBL/GenBank/DDBJ whole genome shotgun (WGS) entry which is preliminary data.</text>
</comment>
<keyword evidence="5" id="KW-0808">Transferase</keyword>
<comment type="subcellular location">
    <subcellularLocation>
        <location evidence="1">Cell membrane</location>
    </subcellularLocation>
</comment>
<dbReference type="InterPro" id="IPR001245">
    <property type="entry name" value="Ser-Thr/Tyr_kinase_cat_dom"/>
</dbReference>
<dbReference type="EMBL" id="JAXUIC010000001">
    <property type="protein sequence ID" value="KAK4606488.1"/>
    <property type="molecule type" value="Genomic_DNA"/>
</dbReference>
<dbReference type="InterPro" id="IPR000719">
    <property type="entry name" value="Prot_kinase_dom"/>
</dbReference>
<keyword evidence="9 10" id="KW-0067">ATP-binding</keyword>
<sequence length="405" mass="44862">MGVCLSARIKAESPCTTGANSKYVSTDGNDFSSTSSKVSSFSVPQTPRSEGEILQATNVKSFSFAELKTSTRNFRPDSVLGEGGFGSVFKGWIDENTFAAAKPGTGIIIAVKRLNQESFQGHKEWLAEVNYLGQLSHPHLVKLIGYCLEDEHRLLVYEFMPRGSLENHLFRRGSYFQPLSWSLRLKVALGAAKGLAFLHSAETKVIYRDFKTSNILLDSSYNAKLSDFGLAKDGPTGDKSHVSTRVMGTYGYAAPEYLATGHLTTRSDVYSYGVVLLEMLSGRRAVDKNRPSGEHNLVEWAKPFLANKRKIFRILDNRLEGQYTMDGAYKAATLALRCLSMEAKFRPTMDEVVTALEQLQESNDTRVPQSNLSNGARVRRRSADDTRRGRIPAAYPRPSASPLYA</sequence>
<dbReference type="InterPro" id="IPR011009">
    <property type="entry name" value="Kinase-like_dom_sf"/>
</dbReference>
<dbReference type="AlphaFoldDB" id="A0AAN7J5Y2"/>
<dbReference type="GO" id="GO:0004674">
    <property type="term" value="F:protein serine/threonine kinase activity"/>
    <property type="evidence" value="ECO:0007669"/>
    <property type="project" value="UniProtKB-KW"/>
</dbReference>
<evidence type="ECO:0000256" key="1">
    <source>
        <dbReference type="ARBA" id="ARBA00004236"/>
    </source>
</evidence>
<evidence type="ECO:0000256" key="6">
    <source>
        <dbReference type="ARBA" id="ARBA00022741"/>
    </source>
</evidence>
<evidence type="ECO:0000256" key="4">
    <source>
        <dbReference type="ARBA" id="ARBA00022527"/>
    </source>
</evidence>
<dbReference type="PROSITE" id="PS50011">
    <property type="entry name" value="PROTEIN_KINASE_DOM"/>
    <property type="match status" value="1"/>
</dbReference>
<dbReference type="PANTHER" id="PTHR45621">
    <property type="entry name" value="OS01G0588500 PROTEIN-RELATED"/>
    <property type="match status" value="1"/>
</dbReference>
<evidence type="ECO:0000313" key="15">
    <source>
        <dbReference type="Proteomes" id="UP001324115"/>
    </source>
</evidence>
<comment type="similarity">
    <text evidence="11">Belongs to the protein kinase superfamily.</text>
</comment>